<keyword evidence="5" id="KW-0503">Monooxygenase</keyword>
<protein>
    <submittedName>
        <fullName evidence="5">Monooxygenase</fullName>
    </submittedName>
</protein>
<dbReference type="PANTHER" id="PTHR43004:SF21">
    <property type="entry name" value="FAD-BINDING DOMAIN-CONTAINING PROTEIN-RELATED"/>
    <property type="match status" value="1"/>
</dbReference>
<dbReference type="AlphaFoldDB" id="A0A117E2Z1"/>
<dbReference type="VEuPathDB" id="FungiDB:M747DRAFT_251102"/>
<dbReference type="InterPro" id="IPR036188">
    <property type="entry name" value="FAD/NAD-bd_sf"/>
</dbReference>
<reference evidence="6" key="1">
    <citation type="journal article" date="2016" name="Genome Announc.">
        <title>Draft genome sequence of Aspergillus niger strain An76.</title>
        <authorList>
            <person name="Gong W."/>
            <person name="Cheng Z."/>
            <person name="Zhang H."/>
            <person name="Liu L."/>
            <person name="Gao P."/>
            <person name="Wang L."/>
        </authorList>
    </citation>
    <scope>NUCLEOTIDE SEQUENCE [LARGE SCALE GENOMIC DNA]</scope>
    <source>
        <strain evidence="6">An76</strain>
    </source>
</reference>
<evidence type="ECO:0000313" key="5">
    <source>
        <dbReference type="EMBL" id="GAQ46342.1"/>
    </source>
</evidence>
<sequence>MTKTTVDMPRQVETPVLVVGAGPIGMITAFHLAKRGIRTVLVERNLETTKWPKMDITNPRSMELLQRVGLADGLRERGVPSQFSFNCIFSTGLSPGGQALAKWHLPSPDQQAEKIRSNCDGTMPRYPYQRCSQSIFEAWLKTLIQEEPLIDSYFGMKFEAMTESTEKVLSTVTNIITGAKHVIESQYVVGCDGASSRVRTSTGIKVTTSPISGPTLLVHLKSRDLEVIHRQGQFWHLFLSKGSVVISQDEKDTWTIHTPIPPDTDIADIDLEQAVFAALGDSGPPQPIKIDKILVSSIWRANLGVAEQFRSPKKRVFLAGDSAHQNIPFGGYGMNTGLGDAFDIGWKLAMFLNGQGGERLLESYETERRPVAVRNVAMSGRHAQVHMDYAGWVRQTSEGEVRSNSPEGQALRERIRCHVYANDGENKSLGIEMGYRLSSSIILLEEDSIKEPSCSERDYVATTWPGSRVPNILLKDGVSIHDRLGQDFTLVDFTIDGAYAKKFNRAIPRVTKRLTVIHLPQETVARKFWERSAGLVRPDMHVAWRSGETEGPWGKEDTERVLKRCLGYI</sequence>
<dbReference type="VEuPathDB" id="FungiDB:ATCC64974_2940"/>
<accession>A0A117E2Z1</accession>
<dbReference type="PRINTS" id="PR00420">
    <property type="entry name" value="RNGMNOXGNASE"/>
</dbReference>
<dbReference type="GO" id="GO:0071949">
    <property type="term" value="F:FAD binding"/>
    <property type="evidence" value="ECO:0007669"/>
    <property type="project" value="InterPro"/>
</dbReference>
<organism evidence="5 6">
    <name type="scientific">Aspergillus niger</name>
    <dbReference type="NCBI Taxonomy" id="5061"/>
    <lineage>
        <taxon>Eukaryota</taxon>
        <taxon>Fungi</taxon>
        <taxon>Dikarya</taxon>
        <taxon>Ascomycota</taxon>
        <taxon>Pezizomycotina</taxon>
        <taxon>Eurotiomycetes</taxon>
        <taxon>Eurotiomycetidae</taxon>
        <taxon>Eurotiales</taxon>
        <taxon>Aspergillaceae</taxon>
        <taxon>Aspergillus</taxon>
        <taxon>Aspergillus subgen. Circumdati</taxon>
    </lineage>
</organism>
<dbReference type="VEuPathDB" id="FungiDB:ASPNIDRAFT2_1161611"/>
<dbReference type="SUPFAM" id="SSF51905">
    <property type="entry name" value="FAD/NAD(P)-binding domain"/>
    <property type="match status" value="1"/>
</dbReference>
<dbReference type="OrthoDB" id="2096480at2759"/>
<evidence type="ECO:0000259" key="4">
    <source>
        <dbReference type="Pfam" id="PF01494"/>
    </source>
</evidence>
<dbReference type="Gene3D" id="3.30.9.10">
    <property type="entry name" value="D-Amino Acid Oxidase, subunit A, domain 2"/>
    <property type="match status" value="1"/>
</dbReference>
<evidence type="ECO:0000256" key="2">
    <source>
        <dbReference type="ARBA" id="ARBA00022827"/>
    </source>
</evidence>
<keyword evidence="3" id="KW-0560">Oxidoreductase</keyword>
<gene>
    <name evidence="5" type="ORF">ABL_09003</name>
</gene>
<name>A0A117E2Z1_ASPNG</name>
<keyword evidence="1" id="KW-0285">Flavoprotein</keyword>
<dbReference type="Pfam" id="PF21274">
    <property type="entry name" value="Rng_hyd_C"/>
    <property type="match status" value="1"/>
</dbReference>
<evidence type="ECO:0000256" key="1">
    <source>
        <dbReference type="ARBA" id="ARBA00022630"/>
    </source>
</evidence>
<dbReference type="InterPro" id="IPR050641">
    <property type="entry name" value="RIFMO-like"/>
</dbReference>
<evidence type="ECO:0000256" key="3">
    <source>
        <dbReference type="ARBA" id="ARBA00023002"/>
    </source>
</evidence>
<dbReference type="InterPro" id="IPR002938">
    <property type="entry name" value="FAD-bd"/>
</dbReference>
<dbReference type="OMA" id="GDSAHQN"/>
<dbReference type="PANTHER" id="PTHR43004">
    <property type="entry name" value="TRK SYSTEM POTASSIUM UPTAKE PROTEIN"/>
    <property type="match status" value="1"/>
</dbReference>
<dbReference type="Pfam" id="PF01494">
    <property type="entry name" value="FAD_binding_3"/>
    <property type="match status" value="1"/>
</dbReference>
<feature type="domain" description="FAD-binding" evidence="4">
    <location>
        <begin position="13"/>
        <end position="377"/>
    </location>
</feature>
<dbReference type="Gene3D" id="3.40.30.120">
    <property type="match status" value="1"/>
</dbReference>
<dbReference type="Gene3D" id="3.50.50.60">
    <property type="entry name" value="FAD/NAD(P)-binding domain"/>
    <property type="match status" value="1"/>
</dbReference>
<keyword evidence="2" id="KW-0274">FAD</keyword>
<proteinExistence type="predicted"/>
<dbReference type="GO" id="GO:0016709">
    <property type="term" value="F:oxidoreductase activity, acting on paired donors, with incorporation or reduction of molecular oxygen, NAD(P)H as one donor, and incorporation of one atom of oxygen"/>
    <property type="evidence" value="ECO:0007669"/>
    <property type="project" value="UniProtKB-ARBA"/>
</dbReference>
<evidence type="ECO:0000313" key="6">
    <source>
        <dbReference type="Proteomes" id="UP000068243"/>
    </source>
</evidence>
<dbReference type="VEuPathDB" id="FungiDB:An14g03340"/>
<dbReference type="Proteomes" id="UP000068243">
    <property type="component" value="Unassembled WGS sequence"/>
</dbReference>
<comment type="caution">
    <text evidence="5">The sequence shown here is derived from an EMBL/GenBank/DDBJ whole genome shotgun (WGS) entry which is preliminary data.</text>
</comment>
<dbReference type="EMBL" id="BCMY01000020">
    <property type="protein sequence ID" value="GAQ46342.1"/>
    <property type="molecule type" value="Genomic_DNA"/>
</dbReference>